<reference evidence="2" key="1">
    <citation type="submission" date="2022-10" db="EMBL/GenBank/DDBJ databases">
        <title>The complete genomes of actinobacterial strains from the NBC collection.</title>
        <authorList>
            <person name="Joergensen T.S."/>
            <person name="Alvarez Arevalo M."/>
            <person name="Sterndorff E.B."/>
            <person name="Faurdal D."/>
            <person name="Vuksanovic O."/>
            <person name="Mourched A.-S."/>
            <person name="Charusanti P."/>
            <person name="Shaw S."/>
            <person name="Blin K."/>
            <person name="Weber T."/>
        </authorList>
    </citation>
    <scope>NUCLEOTIDE SEQUENCE</scope>
    <source>
        <strain evidence="2">NBC_00303</strain>
    </source>
</reference>
<feature type="region of interest" description="Disordered" evidence="1">
    <location>
        <begin position="30"/>
        <end position="50"/>
    </location>
</feature>
<dbReference type="RefSeq" id="WP_266503865.1">
    <property type="nucleotide sequence ID" value="NZ_CP108036.1"/>
</dbReference>
<name>A0ABZ1QK08_9ACTN</name>
<proteinExistence type="predicted"/>
<evidence type="ECO:0000313" key="2">
    <source>
        <dbReference type="EMBL" id="WUN83022.1"/>
    </source>
</evidence>
<gene>
    <name evidence="2" type="ORF">OHA91_33580</name>
</gene>
<evidence type="ECO:0000313" key="3">
    <source>
        <dbReference type="Proteomes" id="UP001432312"/>
    </source>
</evidence>
<evidence type="ECO:0000256" key="1">
    <source>
        <dbReference type="SAM" id="MobiDB-lite"/>
    </source>
</evidence>
<accession>A0ABZ1QK08</accession>
<dbReference type="EMBL" id="CP108036">
    <property type="protein sequence ID" value="WUN83022.1"/>
    <property type="molecule type" value="Genomic_DNA"/>
</dbReference>
<protein>
    <submittedName>
        <fullName evidence="2">Uncharacterized protein</fullName>
    </submittedName>
</protein>
<keyword evidence="3" id="KW-1185">Reference proteome</keyword>
<dbReference type="GeneID" id="95501085"/>
<sequence length="50" mass="5132">MRRVTAGPFSSKTWARASVSVEQFLVGVGGGGEAGRHTQAGRGELSGQLS</sequence>
<organism evidence="2 3">
    <name type="scientific">Streptomyces erythrochromogenes</name>
    <dbReference type="NCBI Taxonomy" id="285574"/>
    <lineage>
        <taxon>Bacteria</taxon>
        <taxon>Bacillati</taxon>
        <taxon>Actinomycetota</taxon>
        <taxon>Actinomycetes</taxon>
        <taxon>Kitasatosporales</taxon>
        <taxon>Streptomycetaceae</taxon>
        <taxon>Streptomyces</taxon>
    </lineage>
</organism>
<dbReference type="Proteomes" id="UP001432312">
    <property type="component" value="Chromosome"/>
</dbReference>